<evidence type="ECO:0000313" key="2">
    <source>
        <dbReference type="EMBL" id="AKK07417.1"/>
    </source>
</evidence>
<geneLocation type="plasmid" evidence="2 3">
    <name>pCmus45274</name>
</geneLocation>
<organism evidence="2 3">
    <name type="scientific">Corynebacterium mustelae</name>
    <dbReference type="NCBI Taxonomy" id="571915"/>
    <lineage>
        <taxon>Bacteria</taxon>
        <taxon>Bacillati</taxon>
        <taxon>Actinomycetota</taxon>
        <taxon>Actinomycetes</taxon>
        <taxon>Mycobacteriales</taxon>
        <taxon>Corynebacteriaceae</taxon>
        <taxon>Corynebacterium</taxon>
    </lineage>
</organism>
<dbReference type="EMBL" id="CP011543">
    <property type="protein sequence ID" value="AKK07417.1"/>
    <property type="molecule type" value="Genomic_DNA"/>
</dbReference>
<accession>A0A0G3H8D6</accession>
<keyword evidence="2" id="KW-0614">Plasmid</keyword>
<evidence type="ECO:0000256" key="1">
    <source>
        <dbReference type="SAM" id="SignalP"/>
    </source>
</evidence>
<evidence type="ECO:0000313" key="3">
    <source>
        <dbReference type="Proteomes" id="UP000035199"/>
    </source>
</evidence>
<dbReference type="KEGG" id="cmv:CMUST_15640"/>
<protein>
    <recommendedName>
        <fullName evidence="4">SLH domain-containing protein</fullName>
    </recommendedName>
</protein>
<feature type="signal peptide" evidence="1">
    <location>
        <begin position="1"/>
        <end position="28"/>
    </location>
</feature>
<dbReference type="Proteomes" id="UP000035199">
    <property type="component" value="Plasmid pCmus45274"/>
</dbReference>
<dbReference type="PATRIC" id="fig|571915.4.peg.3358"/>
<proteinExistence type="predicted"/>
<reference evidence="2 3" key="1">
    <citation type="journal article" date="2015" name="Genome Announc.">
        <title>Complete Genome Sequence of the Type Strain Corynebacterium mustelae DSM 45274, Isolated from Various Tissues of a Male Ferret with Lethal Sepsis.</title>
        <authorList>
            <person name="Ruckert C."/>
            <person name="Eimer J."/>
            <person name="Winkler A."/>
            <person name="Tauch A."/>
        </authorList>
    </citation>
    <scope>NUCLEOTIDE SEQUENCE [LARGE SCALE GENOMIC DNA]</scope>
    <source>
        <strain evidence="2 3">DSM 45274</strain>
        <plasmid evidence="3">Plasmid pCmus45274</plasmid>
    </source>
</reference>
<keyword evidence="3" id="KW-1185">Reference proteome</keyword>
<keyword evidence="1" id="KW-0732">Signal</keyword>
<reference evidence="3" key="2">
    <citation type="submission" date="2015-05" db="EMBL/GenBank/DDBJ databases">
        <title>Complete genome sequence of Corynebacterium mustelae DSM 45274, isolated from various tissues of a male ferret with lethal sepsis.</title>
        <authorList>
            <person name="Ruckert C."/>
            <person name="Albersmeier A."/>
            <person name="Winkler A."/>
            <person name="Tauch A."/>
        </authorList>
    </citation>
    <scope>NUCLEOTIDE SEQUENCE [LARGE SCALE GENOMIC DNA]</scope>
    <source>
        <strain evidence="3">DSM 45274</strain>
        <plasmid evidence="3">Plasmid pCmus45274</plasmid>
    </source>
</reference>
<sequence length="100" mass="10508">MENFTKKATTVAIIALALAGVMAPPASAQGQAWNEECYKGVWADTMGVAYDRVSKTIDPNTFAPHSTVEGITEYIKASLAVHPALSSYASGSTVHCSSQS</sequence>
<name>A0A0G3H8D6_9CORY</name>
<dbReference type="AlphaFoldDB" id="A0A0G3H8D6"/>
<evidence type="ECO:0008006" key="4">
    <source>
        <dbReference type="Google" id="ProtNLM"/>
    </source>
</evidence>
<feature type="chain" id="PRO_5002555016" description="SLH domain-containing protein" evidence="1">
    <location>
        <begin position="29"/>
        <end position="100"/>
    </location>
</feature>
<dbReference type="RefSeq" id="WP_047263754.1">
    <property type="nucleotide sequence ID" value="NZ_CP011543.1"/>
</dbReference>
<gene>
    <name evidence="2" type="ORF">CMUST_15640</name>
</gene>